<comment type="similarity">
    <text evidence="2">Belongs to the class-V pyridoxal-phosphate-dependent aminotransferase family. NifS/IscS subfamily.</text>
</comment>
<comment type="catalytic activity">
    <reaction evidence="9">
        <text>(sulfur carrier)-H + L-cysteine = (sulfur carrier)-SH + L-alanine</text>
        <dbReference type="Rhea" id="RHEA:43892"/>
        <dbReference type="Rhea" id="RHEA-COMP:14737"/>
        <dbReference type="Rhea" id="RHEA-COMP:14739"/>
        <dbReference type="ChEBI" id="CHEBI:29917"/>
        <dbReference type="ChEBI" id="CHEBI:35235"/>
        <dbReference type="ChEBI" id="CHEBI:57972"/>
        <dbReference type="ChEBI" id="CHEBI:64428"/>
        <dbReference type="EC" id="2.8.1.7"/>
    </reaction>
</comment>
<dbReference type="PANTHER" id="PTHR11601:SF34">
    <property type="entry name" value="CYSTEINE DESULFURASE"/>
    <property type="match status" value="1"/>
</dbReference>
<dbReference type="Pfam" id="PF00266">
    <property type="entry name" value="Aminotran_5"/>
    <property type="match status" value="1"/>
</dbReference>
<gene>
    <name evidence="12" type="ORF">IDH45_25220</name>
</gene>
<dbReference type="PANTHER" id="PTHR11601">
    <property type="entry name" value="CYSTEINE DESULFURYLASE FAMILY MEMBER"/>
    <property type="match status" value="1"/>
</dbReference>
<dbReference type="EMBL" id="JACXJA010000040">
    <property type="protein sequence ID" value="MBD2865288.1"/>
    <property type="molecule type" value="Genomic_DNA"/>
</dbReference>
<sequence length="383" mass="41915">MSPIYLDHAATTPVRPEVLEAMLPYYKETFGNPSSLHSFGRESRIAISRSRDSIARQLVCSPAELLFTGGGTESDNTALFGAAEQYGTNRKHIITSQVEHQAVLHACEQLERKGYEVTYIPVDESGQIRLEELIAAIRPDTFLISIMYGNNEVGTLQPIREIGMTARERGIVFHVDAVQALGLMPLDLSDLPVDLMSFTAHKIYGPKGVGALYVSKRTTIAPLLVGGSQERKRRAGTENVAGIAGFAKAVEIAVREQESNFQHVSRLRAQMIEILRSELGNDGFIVNGHATERLPHILNVSFPGADTETMLMSLDLEGIAAASGSACTSGSLELSHVLRAMRLPEEVKRSAIRFSFGFSQNIEQIRAAAIKVATISRRIRNSL</sequence>
<dbReference type="NCBIfam" id="NF002806">
    <property type="entry name" value="PRK02948.1"/>
    <property type="match status" value="1"/>
</dbReference>
<evidence type="ECO:0000259" key="11">
    <source>
        <dbReference type="Pfam" id="PF00266"/>
    </source>
</evidence>
<dbReference type="Proteomes" id="UP000639396">
    <property type="component" value="Unassembled WGS sequence"/>
</dbReference>
<dbReference type="GO" id="GO:0051536">
    <property type="term" value="F:iron-sulfur cluster binding"/>
    <property type="evidence" value="ECO:0007669"/>
    <property type="project" value="UniProtKB-KW"/>
</dbReference>
<dbReference type="EC" id="2.8.1.7" evidence="3"/>
<dbReference type="RefSeq" id="WP_190930910.1">
    <property type="nucleotide sequence ID" value="NZ_JACXJA010000040.1"/>
</dbReference>
<evidence type="ECO:0000256" key="6">
    <source>
        <dbReference type="ARBA" id="ARBA00022898"/>
    </source>
</evidence>
<evidence type="ECO:0000256" key="10">
    <source>
        <dbReference type="RuleBase" id="RU004504"/>
    </source>
</evidence>
<keyword evidence="7" id="KW-0408">Iron</keyword>
<accession>A0A927CC24</accession>
<keyword evidence="5" id="KW-0479">Metal-binding</keyword>
<comment type="cofactor">
    <cofactor evidence="1 10">
        <name>pyridoxal 5'-phosphate</name>
        <dbReference type="ChEBI" id="CHEBI:597326"/>
    </cofactor>
</comment>
<comment type="caution">
    <text evidence="12">The sequence shown here is derived from an EMBL/GenBank/DDBJ whole genome shotgun (WGS) entry which is preliminary data.</text>
</comment>
<dbReference type="GO" id="GO:0046872">
    <property type="term" value="F:metal ion binding"/>
    <property type="evidence" value="ECO:0007669"/>
    <property type="project" value="UniProtKB-KW"/>
</dbReference>
<keyword evidence="13" id="KW-1185">Reference proteome</keyword>
<dbReference type="Gene3D" id="3.40.640.10">
    <property type="entry name" value="Type I PLP-dependent aspartate aminotransferase-like (Major domain)"/>
    <property type="match status" value="1"/>
</dbReference>
<evidence type="ECO:0000256" key="9">
    <source>
        <dbReference type="ARBA" id="ARBA00050776"/>
    </source>
</evidence>
<dbReference type="InterPro" id="IPR000192">
    <property type="entry name" value="Aminotrans_V_dom"/>
</dbReference>
<dbReference type="AlphaFoldDB" id="A0A927CC24"/>
<evidence type="ECO:0000313" key="12">
    <source>
        <dbReference type="EMBL" id="MBD2865288.1"/>
    </source>
</evidence>
<evidence type="ECO:0000256" key="4">
    <source>
        <dbReference type="ARBA" id="ARBA00022679"/>
    </source>
</evidence>
<evidence type="ECO:0000256" key="7">
    <source>
        <dbReference type="ARBA" id="ARBA00023004"/>
    </source>
</evidence>
<protein>
    <recommendedName>
        <fullName evidence="3">cysteine desulfurase</fullName>
        <ecNumber evidence="3">2.8.1.7</ecNumber>
    </recommendedName>
</protein>
<dbReference type="PROSITE" id="PS00595">
    <property type="entry name" value="AA_TRANSFER_CLASS_5"/>
    <property type="match status" value="1"/>
</dbReference>
<evidence type="ECO:0000256" key="1">
    <source>
        <dbReference type="ARBA" id="ARBA00001933"/>
    </source>
</evidence>
<dbReference type="FunFam" id="3.40.640.10:FF:000084">
    <property type="entry name" value="IscS-like cysteine desulfurase"/>
    <property type="match status" value="1"/>
</dbReference>
<reference evidence="12" key="1">
    <citation type="submission" date="2020-09" db="EMBL/GenBank/DDBJ databases">
        <title>A novel bacterium of genus Paenibacillus, isolated from South China Sea.</title>
        <authorList>
            <person name="Huang H."/>
            <person name="Mo K."/>
            <person name="Hu Y."/>
        </authorList>
    </citation>
    <scope>NUCLEOTIDE SEQUENCE</scope>
    <source>
        <strain evidence="12">IB182363</strain>
    </source>
</reference>
<name>A0A927CC24_9BACL</name>
<dbReference type="Gene3D" id="3.90.1150.10">
    <property type="entry name" value="Aspartate Aminotransferase, domain 1"/>
    <property type="match status" value="1"/>
</dbReference>
<dbReference type="InterPro" id="IPR016454">
    <property type="entry name" value="Cysteine_dSase"/>
</dbReference>
<evidence type="ECO:0000256" key="8">
    <source>
        <dbReference type="ARBA" id="ARBA00023014"/>
    </source>
</evidence>
<organism evidence="12 13">
    <name type="scientific">Paenibacillus oceani</name>
    <dbReference type="NCBI Taxonomy" id="2772510"/>
    <lineage>
        <taxon>Bacteria</taxon>
        <taxon>Bacillati</taxon>
        <taxon>Bacillota</taxon>
        <taxon>Bacilli</taxon>
        <taxon>Bacillales</taxon>
        <taxon>Paenibacillaceae</taxon>
        <taxon>Paenibacillus</taxon>
    </lineage>
</organism>
<keyword evidence="8" id="KW-0411">Iron-sulfur</keyword>
<dbReference type="InterPro" id="IPR015421">
    <property type="entry name" value="PyrdxlP-dep_Trfase_major"/>
</dbReference>
<dbReference type="InterPro" id="IPR020578">
    <property type="entry name" value="Aminotrans_V_PyrdxlP_BS"/>
</dbReference>
<dbReference type="InterPro" id="IPR015424">
    <property type="entry name" value="PyrdxlP-dep_Trfase"/>
</dbReference>
<dbReference type="PIRSF" id="PIRSF005572">
    <property type="entry name" value="NifS"/>
    <property type="match status" value="1"/>
</dbReference>
<keyword evidence="6" id="KW-0663">Pyridoxal phosphate</keyword>
<evidence type="ECO:0000313" key="13">
    <source>
        <dbReference type="Proteomes" id="UP000639396"/>
    </source>
</evidence>
<dbReference type="Gene3D" id="1.10.260.50">
    <property type="match status" value="1"/>
</dbReference>
<evidence type="ECO:0000256" key="3">
    <source>
        <dbReference type="ARBA" id="ARBA00012239"/>
    </source>
</evidence>
<feature type="domain" description="Aminotransferase class V" evidence="11">
    <location>
        <begin position="4"/>
        <end position="366"/>
    </location>
</feature>
<evidence type="ECO:0000256" key="2">
    <source>
        <dbReference type="ARBA" id="ARBA00006490"/>
    </source>
</evidence>
<dbReference type="SUPFAM" id="SSF53383">
    <property type="entry name" value="PLP-dependent transferases"/>
    <property type="match status" value="1"/>
</dbReference>
<proteinExistence type="inferred from homology"/>
<dbReference type="InterPro" id="IPR015422">
    <property type="entry name" value="PyrdxlP-dep_Trfase_small"/>
</dbReference>
<dbReference type="GO" id="GO:0031071">
    <property type="term" value="F:cysteine desulfurase activity"/>
    <property type="evidence" value="ECO:0007669"/>
    <property type="project" value="UniProtKB-EC"/>
</dbReference>
<keyword evidence="4" id="KW-0808">Transferase</keyword>
<evidence type="ECO:0000256" key="5">
    <source>
        <dbReference type="ARBA" id="ARBA00022723"/>
    </source>
</evidence>